<gene>
    <name evidence="1" type="ORF">BET01_19160</name>
</gene>
<accession>A0A419T349</accession>
<evidence type="ECO:0000313" key="1">
    <source>
        <dbReference type="EMBL" id="RKD31891.1"/>
    </source>
</evidence>
<sequence length="79" mass="9077">MNRDELISQVKNEYARIASSESQQHFTQTTTEVTPEAYYEKLLSKVINEISNGTFDNFKSGEEVVTAIANDKTWLSDWK</sequence>
<keyword evidence="2" id="KW-1185">Reference proteome</keyword>
<dbReference type="EMBL" id="MCIA01000015">
    <property type="protein sequence ID" value="RKD31891.1"/>
    <property type="molecule type" value="Genomic_DNA"/>
</dbReference>
<dbReference type="RefSeq" id="WP_120196794.1">
    <property type="nucleotide sequence ID" value="NZ_MCIA01000015.1"/>
</dbReference>
<reference evidence="1 2" key="1">
    <citation type="submission" date="2016-08" db="EMBL/GenBank/DDBJ databases">
        <title>A new outlook on sporulation: Clostridium algidixylanolyticum.</title>
        <authorList>
            <person name="Poppleton D.I."/>
            <person name="Gribaldo S."/>
        </authorList>
    </citation>
    <scope>NUCLEOTIDE SEQUENCE [LARGE SCALE GENOMIC DNA]</scope>
    <source>
        <strain evidence="1 2">SPL73</strain>
    </source>
</reference>
<dbReference type="AlphaFoldDB" id="A0A419T349"/>
<dbReference type="Proteomes" id="UP000284277">
    <property type="component" value="Unassembled WGS sequence"/>
</dbReference>
<proteinExistence type="predicted"/>
<name>A0A419T349_9FIRM</name>
<evidence type="ECO:0000313" key="2">
    <source>
        <dbReference type="Proteomes" id="UP000284277"/>
    </source>
</evidence>
<comment type="caution">
    <text evidence="1">The sequence shown here is derived from an EMBL/GenBank/DDBJ whole genome shotgun (WGS) entry which is preliminary data.</text>
</comment>
<dbReference type="OrthoDB" id="1848320at2"/>
<organism evidence="1 2">
    <name type="scientific">Lacrimispora algidixylanolytica</name>
    <dbReference type="NCBI Taxonomy" id="94868"/>
    <lineage>
        <taxon>Bacteria</taxon>
        <taxon>Bacillati</taxon>
        <taxon>Bacillota</taxon>
        <taxon>Clostridia</taxon>
        <taxon>Lachnospirales</taxon>
        <taxon>Lachnospiraceae</taxon>
        <taxon>Lacrimispora</taxon>
    </lineage>
</organism>
<protein>
    <submittedName>
        <fullName evidence="1">Uncharacterized protein</fullName>
    </submittedName>
</protein>